<dbReference type="InterPro" id="IPR051918">
    <property type="entry name" value="STPP_CPPED1"/>
</dbReference>
<dbReference type="InterPro" id="IPR029052">
    <property type="entry name" value="Metallo-depent_PP-like"/>
</dbReference>
<feature type="region of interest" description="Disordered" evidence="1">
    <location>
        <begin position="60"/>
        <end position="84"/>
    </location>
</feature>
<protein>
    <submittedName>
        <fullName evidence="2">Calcineurin-like phosphoesterase</fullName>
    </submittedName>
</protein>
<keyword evidence="3" id="KW-1185">Reference proteome</keyword>
<dbReference type="PANTHER" id="PTHR43143">
    <property type="entry name" value="METALLOPHOSPHOESTERASE, CALCINEURIN SUPERFAMILY"/>
    <property type="match status" value="1"/>
</dbReference>
<feature type="compositionally biased region" description="Basic and acidic residues" evidence="1">
    <location>
        <begin position="12"/>
        <end position="26"/>
    </location>
</feature>
<name>A0A1N6W290_9MICO</name>
<evidence type="ECO:0000313" key="3">
    <source>
        <dbReference type="Proteomes" id="UP000186235"/>
    </source>
</evidence>
<dbReference type="EMBL" id="FTMI01000009">
    <property type="protein sequence ID" value="SIQ84241.1"/>
    <property type="molecule type" value="Genomic_DNA"/>
</dbReference>
<organism evidence="2 3">
    <name type="scientific">Cellulosimicrobium aquatile</name>
    <dbReference type="NCBI Taxonomy" id="1612203"/>
    <lineage>
        <taxon>Bacteria</taxon>
        <taxon>Bacillati</taxon>
        <taxon>Actinomycetota</taxon>
        <taxon>Actinomycetes</taxon>
        <taxon>Micrococcales</taxon>
        <taxon>Promicromonosporaceae</taxon>
        <taxon>Cellulosimicrobium</taxon>
    </lineage>
</organism>
<evidence type="ECO:0000313" key="2">
    <source>
        <dbReference type="EMBL" id="SIQ84241.1"/>
    </source>
</evidence>
<accession>A0A1N6W290</accession>
<dbReference type="SUPFAM" id="SSF56300">
    <property type="entry name" value="Metallo-dependent phosphatases"/>
    <property type="match status" value="1"/>
</dbReference>
<reference evidence="3" key="1">
    <citation type="submission" date="2017-01" db="EMBL/GenBank/DDBJ databases">
        <authorList>
            <person name="Varghese N."/>
            <person name="Submissions S."/>
        </authorList>
    </citation>
    <scope>NUCLEOTIDE SEQUENCE [LARGE SCALE GENOMIC DNA]</scope>
    <source>
        <strain evidence="3">3bp</strain>
    </source>
</reference>
<dbReference type="PANTHER" id="PTHR43143:SF5">
    <property type="entry name" value="SECRETED PROTEIN"/>
    <property type="match status" value="1"/>
</dbReference>
<dbReference type="Proteomes" id="UP000186235">
    <property type="component" value="Unassembled WGS sequence"/>
</dbReference>
<gene>
    <name evidence="2" type="ORF">SAMN05518682_3794</name>
</gene>
<dbReference type="RefSeq" id="WP_076406643.1">
    <property type="nucleotide sequence ID" value="NZ_FTMI01000009.1"/>
</dbReference>
<feature type="region of interest" description="Disordered" evidence="1">
    <location>
        <begin position="1"/>
        <end position="27"/>
    </location>
</feature>
<dbReference type="Gene3D" id="3.60.21.10">
    <property type="match status" value="1"/>
</dbReference>
<proteinExistence type="predicted"/>
<sequence length="1284" mass="132677">MDTSVPTHRTSRRAERRTDRRTDGGARRRAAVAGALGAVLVAGLLAPGAAAAIAPGASPTLDRTAARSTGAGPETRPVLSPTTGTFLDGTVRVAADPVRAGDAVTALAVDGTALDAAATPATARLLFDVGSNSIEKRYGSHVLVNGERLELDRDMVSERVALDVPARWLVPGENRVRFVVGAVTTSCGTNYDDYDLTDVSLELLGETADGSANSFSYAFGDGSCGTNTARVLSADLTFDLDQDPAATTGLAAELDTTTLENGAHTLTATTASGATATSAVTVNNGAPGAPVILPADGALLHGPQTVLATPPAGGEPPVGIELDGTPLTTVATLGTGSSRFVFTVGSNSIEARYTNHLLVNGQRIDLVDRDYVSETVRIDVPNAFLSPGRNVVRFVTGTYPTACGDNRDDFAISGIALDVTDGTATGVGIAPSYSMGDGDCGTSTTKPREVDLAFDVTRDADAPATGLRADVDTTTLADGEHAITSATAAGAAARRTVTTDNTGPAIVSSTPAAGAELASATSLAVELADASGVLSGPDVTLDGEPLELGAPVGPGLAPGAHTLVVTATDVLGNASTHEIAFTSLGVPDVPTDLAPAHGTRDVAGSVDLSARVAAPGGGDVTATFSRADVTAPALVAQGESAEVPTTLPVEGEQPAAADALAPGDDLTLDSPRSRDVTYQRFELPAEGSTSGQVVRWEGVVDPQRLATLHVWDGERWEPLASTRGAVEGTTSLSTVLRDGAATDGTAHVLVTGTDPFADDIAAGGSRDETDFAPREDYDFSLVHLTDTQYLTEGAVEQETAEERAVWAQAYTDLTQWVVDNAEARGIAYVGHTGDVNENYTRLPADDAMAAQVRGEYAFSSSAQQILDDANIPNGVLAGNHDNLTGQDNGPGALFNEFYGPERYEALSAGWENASYGGPWREGDNQNHYDLFSAGGLDFVAVYLSYGVTDEEAAWADGVLEQFPDRNAIVLTHDYLVPSTNPDGRDSEISTPDGRLVHAKVVEPNPNVFLVLAGHRHGVGINVRQDVGTPGSGVVELLADYQFYEVTAEEAGLTEIGGYAPDEGLRLGASFLRLLQFDVDRSEMIVDTYSPWLENFGATEYDDEQRYDGREDDFTVPVDLTSRVTSLATDAVSLYAPGEEVGRVTVPSGEVATVTWDGLEPGAAHAWTVTATSAGGGTAVSPVSTFTTAPAEDGLVVETTARTQCLGGTAYVAVRARNADTVPMDVTLSTPFGERTVTGVRPGASAYQAFSVRASDVAAGTAHVAASGDGRSSAADVPYDALACG</sequence>
<evidence type="ECO:0000256" key="1">
    <source>
        <dbReference type="SAM" id="MobiDB-lite"/>
    </source>
</evidence>